<evidence type="ECO:0000256" key="1">
    <source>
        <dbReference type="ARBA" id="ARBA00004651"/>
    </source>
</evidence>
<dbReference type="InterPro" id="IPR050297">
    <property type="entry name" value="LipidA_mod_glycosyltrf_83"/>
</dbReference>
<name>F0P1X6_WEEVC</name>
<keyword evidence="11" id="KW-1185">Reference proteome</keyword>
<dbReference type="GO" id="GO:0009103">
    <property type="term" value="P:lipopolysaccharide biosynthetic process"/>
    <property type="evidence" value="ECO:0007669"/>
    <property type="project" value="UniProtKB-ARBA"/>
</dbReference>
<evidence type="ECO:0000256" key="7">
    <source>
        <dbReference type="ARBA" id="ARBA00023136"/>
    </source>
</evidence>
<evidence type="ECO:0000256" key="5">
    <source>
        <dbReference type="ARBA" id="ARBA00022692"/>
    </source>
</evidence>
<feature type="transmembrane region" description="Helical" evidence="8">
    <location>
        <begin position="379"/>
        <end position="399"/>
    </location>
</feature>
<protein>
    <submittedName>
        <fullName evidence="10">ArnT-like undecaprenyl-phosphate alpha-4-amino-4-deoxy-L-arabinose arabinosyl transferase</fullName>
    </submittedName>
</protein>
<dbReference type="eggNOG" id="COG1807">
    <property type="taxonomic scope" value="Bacteria"/>
</dbReference>
<dbReference type="InterPro" id="IPR038731">
    <property type="entry name" value="RgtA/B/C-like"/>
</dbReference>
<feature type="transmembrane region" description="Helical" evidence="8">
    <location>
        <begin position="136"/>
        <end position="153"/>
    </location>
</feature>
<dbReference type="GO" id="GO:0010041">
    <property type="term" value="P:response to iron(III) ion"/>
    <property type="evidence" value="ECO:0007669"/>
    <property type="project" value="TreeGrafter"/>
</dbReference>
<feature type="transmembrane region" description="Helical" evidence="8">
    <location>
        <begin position="257"/>
        <end position="279"/>
    </location>
</feature>
<dbReference type="HOGENOM" id="CLU_036997_0_0_10"/>
<proteinExistence type="predicted"/>
<feature type="transmembrane region" description="Helical" evidence="8">
    <location>
        <begin position="82"/>
        <end position="100"/>
    </location>
</feature>
<keyword evidence="6 8" id="KW-1133">Transmembrane helix</keyword>
<dbReference type="RefSeq" id="WP_013598076.1">
    <property type="nucleotide sequence ID" value="NC_015144.1"/>
</dbReference>
<feature type="transmembrane region" description="Helical" evidence="8">
    <location>
        <begin position="316"/>
        <end position="336"/>
    </location>
</feature>
<feature type="transmembrane region" description="Helical" evidence="8">
    <location>
        <begin position="112"/>
        <end position="130"/>
    </location>
</feature>
<organism evidence="10 11">
    <name type="scientific">Weeksella virosa (strain ATCC 43766 / DSM 16922 / JCM 21250 / CCUG 30538 / CDC 9751 / IAM 14551 / NBRC 16016 / NCTC 11634 / CL345/78)</name>
    <dbReference type="NCBI Taxonomy" id="865938"/>
    <lineage>
        <taxon>Bacteria</taxon>
        <taxon>Pseudomonadati</taxon>
        <taxon>Bacteroidota</taxon>
        <taxon>Flavobacteriia</taxon>
        <taxon>Flavobacteriales</taxon>
        <taxon>Weeksellaceae</taxon>
        <taxon>Weeksella</taxon>
    </lineage>
</organism>
<dbReference type="GO" id="GO:0005886">
    <property type="term" value="C:plasma membrane"/>
    <property type="evidence" value="ECO:0007669"/>
    <property type="project" value="UniProtKB-SubCell"/>
</dbReference>
<accession>F0P1X6</accession>
<keyword evidence="7 8" id="KW-0472">Membrane</keyword>
<gene>
    <name evidence="10" type="ordered locus">Weevi_0977</name>
</gene>
<keyword evidence="3" id="KW-0328">Glycosyltransferase</keyword>
<comment type="subcellular location">
    <subcellularLocation>
        <location evidence="1">Cell membrane</location>
        <topology evidence="1">Multi-pass membrane protein</topology>
    </subcellularLocation>
</comment>
<dbReference type="Pfam" id="PF13231">
    <property type="entry name" value="PMT_2"/>
    <property type="match status" value="1"/>
</dbReference>
<keyword evidence="5 8" id="KW-0812">Transmembrane</keyword>
<reference evidence="11" key="2">
    <citation type="journal article" date="2011" name="Stand. Genomic Sci.">
        <title>Complete genome sequence of Weeksella virosa type strain (9751T).</title>
        <authorList>
            <person name="Lang E."/>
            <person name="Teshima H."/>
            <person name="Lucas S."/>
            <person name="Lapidus A."/>
            <person name="Hammon N."/>
            <person name="Deshpande S."/>
            <person name="Nolan M."/>
            <person name="Cheng J."/>
            <person name="Pitluck S."/>
            <person name="Liolios K."/>
            <person name="Pagani I."/>
            <person name="Mikhailova N."/>
            <person name="Ivanova N."/>
            <person name="Mavromatis K."/>
            <person name="Pati A."/>
            <person name="Tapia R."/>
            <person name="Han C."/>
            <person name="Goodwin L."/>
            <person name="Chen A."/>
            <person name="Palaniappan K."/>
            <person name="Land M."/>
            <person name="Hauser L."/>
            <person name="Chang Y."/>
            <person name="Jeffries C."/>
            <person name="Brambilla E."/>
            <person name="Kopitz M."/>
            <person name="Rohde M."/>
            <person name="Goker M."/>
            <person name="Tindall B."/>
            <person name="Detter J."/>
            <person name="Woyke T."/>
            <person name="Bristow J."/>
            <person name="Eisen J."/>
            <person name="Markowitz V."/>
            <person name="Hugenholtz P."/>
            <person name="Klenk H."/>
            <person name="Kyrpides N."/>
        </authorList>
    </citation>
    <scope>NUCLEOTIDE SEQUENCE [LARGE SCALE GENOMIC DNA]</scope>
    <source>
        <strain evidence="11">ATCC 43766 / DSM 16922 / JCM 21250 / NBRC 16016 / NCTC 11634 / CL345/78</strain>
    </source>
</reference>
<sequence>MTKTNKEYIFLALITILMLFINLGLTPTNIMEARNFVTAREIIDSNNWIFTTLNGLPRYEKPPLPTWITAIFGKFFGFDNLYYLRIPVAIITVLLVFYFYHLVKRFTTHFHAYLASLILITSFYIFFAGRDNNWDMYTHSFVIIALFYLLLLYQKCYPIGYKFYLGAISSLSLAASILSKGPVSLYALYLPFLLAYFLVYKDNRKSKFLIALSITVTGTLIGFSWMWYVKTHDPLPFSKAAKTEISRWGSYNIRPFYYYWSFFTQSGIWTVVAFIALLYPYLKNKVSNPKAYQFAFLWTIFSLILLSIIPEKKTRYILPTLIPLAYNTSFYVLYLYKNFTTISNKERLAANFSFGIIGIIACLFVGIIPYLILQKSFSFYAIPLVLSGLFFGWTILNSLKSRNFMLVFYSTILLMTSVVAFAYPVFTSKLNNPKYTSRENFHEIEKQWNIKTYESDGFIPELILAYGEPIPVIKNLDEITLPKSDRFGVLLDVNDTIFMDSVLFGYHHQKITTLDFNRVHPNTPFYNPRLTRAYYLVEKK</sequence>
<evidence type="ECO:0000313" key="10">
    <source>
        <dbReference type="EMBL" id="ADX67686.1"/>
    </source>
</evidence>
<keyword evidence="2" id="KW-1003">Cell membrane</keyword>
<dbReference type="AlphaFoldDB" id="F0P1X6"/>
<evidence type="ECO:0000256" key="2">
    <source>
        <dbReference type="ARBA" id="ARBA00022475"/>
    </source>
</evidence>
<feature type="transmembrane region" description="Helical" evidence="8">
    <location>
        <begin position="291"/>
        <end position="310"/>
    </location>
</feature>
<evidence type="ECO:0000256" key="6">
    <source>
        <dbReference type="ARBA" id="ARBA00022989"/>
    </source>
</evidence>
<reference evidence="10 11" key="1">
    <citation type="journal article" date="2011" name="Stand. Genomic Sci.">
        <title>Complete genome sequence of Weeksella virosa type strain (9751).</title>
        <authorList>
            <person name="Lang E."/>
            <person name="Teshima H."/>
            <person name="Lucas S."/>
            <person name="Lapidus A."/>
            <person name="Hammon N."/>
            <person name="Deshpande S."/>
            <person name="Nolan M."/>
            <person name="Cheng J.F."/>
            <person name="Pitluck S."/>
            <person name="Liolios K."/>
            <person name="Pagani I."/>
            <person name="Mikhailova N."/>
            <person name="Ivanova N."/>
            <person name="Mavromatis K."/>
            <person name="Pati A."/>
            <person name="Tapia R."/>
            <person name="Han C."/>
            <person name="Goodwin L."/>
            <person name="Chen A."/>
            <person name="Palaniappan K."/>
            <person name="Land M."/>
            <person name="Hauser L."/>
            <person name="Chang Y.J."/>
            <person name="Jeffries C.D."/>
            <person name="Brambilla E.M."/>
            <person name="Kopitz M."/>
            <person name="Rohde M."/>
            <person name="Goker M."/>
            <person name="Tindall B.J."/>
            <person name="Detter J.C."/>
            <person name="Woyke T."/>
            <person name="Bristow J."/>
            <person name="Eisen J.A."/>
            <person name="Markowitz V."/>
            <person name="Hugenholtz P."/>
            <person name="Klenk H.P."/>
            <person name="Kyrpides N.C."/>
        </authorList>
    </citation>
    <scope>NUCLEOTIDE SEQUENCE [LARGE SCALE GENOMIC DNA]</scope>
    <source>
        <strain evidence="11">ATCC 43766 / DSM 16922 / JCM 21250 / NBRC 16016 / NCTC 11634 / CL345/78</strain>
    </source>
</reference>
<evidence type="ECO:0000313" key="11">
    <source>
        <dbReference type="Proteomes" id="UP000008641"/>
    </source>
</evidence>
<feature type="transmembrane region" description="Helical" evidence="8">
    <location>
        <begin position="7"/>
        <end position="25"/>
    </location>
</feature>
<feature type="transmembrane region" description="Helical" evidence="8">
    <location>
        <begin position="208"/>
        <end position="228"/>
    </location>
</feature>
<dbReference type="GO" id="GO:0016763">
    <property type="term" value="F:pentosyltransferase activity"/>
    <property type="evidence" value="ECO:0007669"/>
    <property type="project" value="TreeGrafter"/>
</dbReference>
<evidence type="ECO:0000256" key="4">
    <source>
        <dbReference type="ARBA" id="ARBA00022679"/>
    </source>
</evidence>
<dbReference type="EMBL" id="CP002455">
    <property type="protein sequence ID" value="ADX67686.1"/>
    <property type="molecule type" value="Genomic_DNA"/>
</dbReference>
<dbReference type="PANTHER" id="PTHR33908:SF3">
    <property type="entry name" value="UNDECAPRENYL PHOSPHATE-ALPHA-4-AMINO-4-DEOXY-L-ARABINOSE ARABINOSYL TRANSFERASE"/>
    <property type="match status" value="1"/>
</dbReference>
<feature type="transmembrane region" description="Helical" evidence="8">
    <location>
        <begin position="184"/>
        <end position="201"/>
    </location>
</feature>
<evidence type="ECO:0000256" key="3">
    <source>
        <dbReference type="ARBA" id="ARBA00022676"/>
    </source>
</evidence>
<dbReference type="Proteomes" id="UP000008641">
    <property type="component" value="Chromosome"/>
</dbReference>
<evidence type="ECO:0000259" key="9">
    <source>
        <dbReference type="Pfam" id="PF13231"/>
    </source>
</evidence>
<dbReference type="KEGG" id="wvi:Weevi_0977"/>
<dbReference type="PANTHER" id="PTHR33908">
    <property type="entry name" value="MANNOSYLTRANSFERASE YKCB-RELATED"/>
    <property type="match status" value="1"/>
</dbReference>
<feature type="domain" description="Glycosyltransferase RgtA/B/C/D-like" evidence="9">
    <location>
        <begin position="61"/>
        <end position="227"/>
    </location>
</feature>
<feature type="transmembrane region" description="Helical" evidence="8">
    <location>
        <begin position="348"/>
        <end position="373"/>
    </location>
</feature>
<dbReference type="STRING" id="865938.Weevi_0977"/>
<feature type="transmembrane region" description="Helical" evidence="8">
    <location>
        <begin position="406"/>
        <end position="426"/>
    </location>
</feature>
<keyword evidence="4 10" id="KW-0808">Transferase</keyword>
<evidence type="ECO:0000256" key="8">
    <source>
        <dbReference type="SAM" id="Phobius"/>
    </source>
</evidence>
<dbReference type="OrthoDB" id="8353433at2"/>
<feature type="transmembrane region" description="Helical" evidence="8">
    <location>
        <begin position="160"/>
        <end position="178"/>
    </location>
</feature>